<organism evidence="12">
    <name type="scientific">Thrips palmi</name>
    <name type="common">Melon thrips</name>
    <dbReference type="NCBI Taxonomy" id="161013"/>
    <lineage>
        <taxon>Eukaryota</taxon>
        <taxon>Metazoa</taxon>
        <taxon>Ecdysozoa</taxon>
        <taxon>Arthropoda</taxon>
        <taxon>Hexapoda</taxon>
        <taxon>Insecta</taxon>
        <taxon>Pterygota</taxon>
        <taxon>Neoptera</taxon>
        <taxon>Paraneoptera</taxon>
        <taxon>Thysanoptera</taxon>
        <taxon>Terebrantia</taxon>
        <taxon>Thripoidea</taxon>
        <taxon>Thripidae</taxon>
        <taxon>Thrips</taxon>
    </lineage>
</organism>
<evidence type="ECO:0000313" key="11">
    <source>
        <dbReference type="Proteomes" id="UP000515158"/>
    </source>
</evidence>
<dbReference type="InterPro" id="IPR036236">
    <property type="entry name" value="Znf_C2H2_sf"/>
</dbReference>
<dbReference type="AlphaFoldDB" id="A0A6P8YIU6"/>
<evidence type="ECO:0000256" key="6">
    <source>
        <dbReference type="ARBA" id="ARBA00022833"/>
    </source>
</evidence>
<dbReference type="SUPFAM" id="SSF57667">
    <property type="entry name" value="beta-beta-alpha zinc fingers"/>
    <property type="match status" value="2"/>
</dbReference>
<dbReference type="FunFam" id="3.30.160.60:FF:000624">
    <property type="entry name" value="zinc finger protein 697"/>
    <property type="match status" value="1"/>
</dbReference>
<dbReference type="FunFam" id="3.30.160.60:FF:000744">
    <property type="entry name" value="zinc finger E-box-binding homeobox 1"/>
    <property type="match status" value="1"/>
</dbReference>
<dbReference type="PANTHER" id="PTHR24394:SF44">
    <property type="entry name" value="ZINC FINGER PROTEIN 271-LIKE"/>
    <property type="match status" value="1"/>
</dbReference>
<dbReference type="Pfam" id="PF13465">
    <property type="entry name" value="zf-H2C2_2"/>
    <property type="match status" value="1"/>
</dbReference>
<dbReference type="GO" id="GO:0005634">
    <property type="term" value="C:nucleus"/>
    <property type="evidence" value="ECO:0007669"/>
    <property type="project" value="UniProtKB-SubCell"/>
</dbReference>
<gene>
    <name evidence="12" type="primary">LOC117642478</name>
</gene>
<dbReference type="GO" id="GO:0008270">
    <property type="term" value="F:zinc ion binding"/>
    <property type="evidence" value="ECO:0007669"/>
    <property type="project" value="UniProtKB-KW"/>
</dbReference>
<accession>A0A6P8YIU6</accession>
<feature type="domain" description="C2H2-type" evidence="10">
    <location>
        <begin position="180"/>
        <end position="207"/>
    </location>
</feature>
<feature type="domain" description="C2H2-type" evidence="10">
    <location>
        <begin position="208"/>
        <end position="235"/>
    </location>
</feature>
<evidence type="ECO:0000256" key="2">
    <source>
        <dbReference type="ARBA" id="ARBA00004123"/>
    </source>
</evidence>
<dbReference type="GO" id="GO:0000981">
    <property type="term" value="F:DNA-binding transcription factor activity, RNA polymerase II-specific"/>
    <property type="evidence" value="ECO:0007669"/>
    <property type="project" value="TreeGrafter"/>
</dbReference>
<feature type="compositionally biased region" description="Basic and acidic residues" evidence="9">
    <location>
        <begin position="95"/>
        <end position="117"/>
    </location>
</feature>
<evidence type="ECO:0000256" key="1">
    <source>
        <dbReference type="ARBA" id="ARBA00003767"/>
    </source>
</evidence>
<dbReference type="InterPro" id="IPR013087">
    <property type="entry name" value="Znf_C2H2_type"/>
</dbReference>
<evidence type="ECO:0000256" key="9">
    <source>
        <dbReference type="SAM" id="MobiDB-lite"/>
    </source>
</evidence>
<comment type="function">
    <text evidence="1">May be involved in transcriptional regulation.</text>
</comment>
<protein>
    <submittedName>
        <fullName evidence="12">Zinc finger protein 184-like</fullName>
    </submittedName>
</protein>
<dbReference type="GeneID" id="117642478"/>
<evidence type="ECO:0000256" key="5">
    <source>
        <dbReference type="ARBA" id="ARBA00022771"/>
    </source>
</evidence>
<evidence type="ECO:0000256" key="3">
    <source>
        <dbReference type="ARBA" id="ARBA00022723"/>
    </source>
</evidence>
<proteinExistence type="predicted"/>
<dbReference type="PANTHER" id="PTHR24394">
    <property type="entry name" value="ZINC FINGER PROTEIN"/>
    <property type="match status" value="1"/>
</dbReference>
<dbReference type="KEGG" id="tpal:117642478"/>
<dbReference type="InParanoid" id="A0A6P8YIU6"/>
<dbReference type="Gene3D" id="3.30.160.60">
    <property type="entry name" value="Classic Zinc Finger"/>
    <property type="match status" value="3"/>
</dbReference>
<evidence type="ECO:0000256" key="7">
    <source>
        <dbReference type="ARBA" id="ARBA00023242"/>
    </source>
</evidence>
<evidence type="ECO:0000259" key="10">
    <source>
        <dbReference type="PROSITE" id="PS50157"/>
    </source>
</evidence>
<keyword evidence="3" id="KW-0479">Metal-binding</keyword>
<evidence type="ECO:0000256" key="8">
    <source>
        <dbReference type="PROSITE-ProRule" id="PRU00042"/>
    </source>
</evidence>
<keyword evidence="5 8" id="KW-0863">Zinc-finger</keyword>
<keyword evidence="11" id="KW-1185">Reference proteome</keyword>
<dbReference type="FunFam" id="3.30.160.60:FF:000634">
    <property type="entry name" value="Zinc finger X-chromosomal protein"/>
    <property type="match status" value="1"/>
</dbReference>
<feature type="domain" description="C2H2-type" evidence="10">
    <location>
        <begin position="236"/>
        <end position="258"/>
    </location>
</feature>
<sequence length="258" mass="27209">MECGKGKGADFLPLQICDAPLASSGVLHGLLHALVVGWSCSSQAESLVHGSCGPAHHEDWETGPASVALFRCLILKSALLAGSVKAEDPESPETGGRDRGVDEDGHPGGEGSVKAEDPESPETGGRDRGVDEDGHPGGEGPVPAETPQLVISGSFSLAGPAGGAGHQRKHLAGQSKAGRLACGVCGKQWTNASDLKRHAKIHTGEKPYQCDECGKKFNYNGNLTKHKRIHSGVKPYECKVCEKKFRYLSALRKHESIH</sequence>
<evidence type="ECO:0000313" key="12">
    <source>
        <dbReference type="RefSeq" id="XP_034236606.1"/>
    </source>
</evidence>
<dbReference type="Pfam" id="PF00096">
    <property type="entry name" value="zf-C2H2"/>
    <property type="match status" value="1"/>
</dbReference>
<feature type="region of interest" description="Disordered" evidence="9">
    <location>
        <begin position="83"/>
        <end position="147"/>
    </location>
</feature>
<dbReference type="SMART" id="SM00355">
    <property type="entry name" value="ZnF_C2H2"/>
    <property type="match status" value="3"/>
</dbReference>
<evidence type="ECO:0000256" key="4">
    <source>
        <dbReference type="ARBA" id="ARBA00022737"/>
    </source>
</evidence>
<name>A0A6P8YIU6_THRPL</name>
<dbReference type="OrthoDB" id="6077919at2759"/>
<keyword evidence="6" id="KW-0862">Zinc</keyword>
<keyword evidence="4" id="KW-0677">Repeat</keyword>
<dbReference type="PROSITE" id="PS00028">
    <property type="entry name" value="ZINC_FINGER_C2H2_1"/>
    <property type="match status" value="3"/>
</dbReference>
<dbReference type="PROSITE" id="PS50157">
    <property type="entry name" value="ZINC_FINGER_C2H2_2"/>
    <property type="match status" value="3"/>
</dbReference>
<feature type="compositionally biased region" description="Basic and acidic residues" evidence="9">
    <location>
        <begin position="124"/>
        <end position="136"/>
    </location>
</feature>
<comment type="subcellular location">
    <subcellularLocation>
        <location evidence="2">Nucleus</location>
    </subcellularLocation>
</comment>
<keyword evidence="7" id="KW-0539">Nucleus</keyword>
<dbReference type="Proteomes" id="UP000515158">
    <property type="component" value="Unplaced"/>
</dbReference>
<dbReference type="RefSeq" id="XP_034236606.1">
    <property type="nucleotide sequence ID" value="XM_034380715.1"/>
</dbReference>
<reference evidence="12" key="1">
    <citation type="submission" date="2025-08" db="UniProtKB">
        <authorList>
            <consortium name="RefSeq"/>
        </authorList>
    </citation>
    <scope>IDENTIFICATION</scope>
    <source>
        <tissue evidence="12">Total insect</tissue>
    </source>
</reference>